<dbReference type="eggNOG" id="COG3209">
    <property type="taxonomic scope" value="Bacteria"/>
</dbReference>
<gene>
    <name evidence="1" type="ordered locus">Alfi_2130</name>
</gene>
<protein>
    <submittedName>
        <fullName evidence="1">Uncharacterized protein</fullName>
    </submittedName>
</protein>
<dbReference type="AlphaFoldDB" id="I3YN54"/>
<sequence length="263" mass="29249">MKPKLLTSAICIIALFSVDLTYGYHPISPYAYCMGNPIRFVDPDGQDVWEMDYNGRVKWISQSEEHTMYALNKDGNRTGQSITIQDRAIFDGLTATGEASDYAASFTGGNPTELASVFLFGADNSNAEWRFSRYDEGNGDQYAIGTVHNDGLAISPEQMGFARENEIAFIHSHPGNYKSVTGPFSEHSSMGSLPGGRIIQPSDSWNVYNNSDRYPGNRNSFVYFPNSSNIYHVRGVQAPALIRNVSNHNYNGRKLFWGTLNGR</sequence>
<dbReference type="RefSeq" id="WP_014775768.1">
    <property type="nucleotide sequence ID" value="NC_018011.1"/>
</dbReference>
<reference evidence="2" key="1">
    <citation type="journal article" date="2013" name="Stand. Genomic Sci.">
        <title>Complete genome sequence of the bile-resistant pigment-producing anaerobe Alistipes finegoldii type strain (AHN2437(T)).</title>
        <authorList>
            <person name="Mavromatis K."/>
            <person name="Stackebrandt E."/>
            <person name="Munk C."/>
            <person name="Lapidus A."/>
            <person name="Nolan M."/>
            <person name="Lucas S."/>
            <person name="Hammon N."/>
            <person name="Deshpande S."/>
            <person name="Cheng J.F."/>
            <person name="Tapia R."/>
            <person name="Goodwin L.A."/>
            <person name="Pitluck S."/>
            <person name="Liolios K."/>
            <person name="Pagani I."/>
            <person name="Ivanova N."/>
            <person name="Mikhailova N."/>
            <person name="Huntemann M."/>
            <person name="Pati A."/>
            <person name="Chen A."/>
            <person name="Palaniappan K."/>
            <person name="Land M."/>
            <person name="Hauser L."/>
            <person name="Rohde M."/>
            <person name="Gronow S."/>
            <person name="Goker M."/>
            <person name="Detter J.C."/>
            <person name="Bristow J."/>
            <person name="Eisen J.A."/>
            <person name="Markowitz V."/>
            <person name="Hugenholtz P."/>
            <person name="Kyrpides N.C."/>
            <person name="Klenk H.P."/>
            <person name="Woyke T."/>
        </authorList>
    </citation>
    <scope>NUCLEOTIDE SEQUENCE</scope>
    <source>
        <strain evidence="2">DSM 17242 / JCM 16770 / AHN 2437 / CCUG 46020 / CIP 107999</strain>
    </source>
</reference>
<name>I3YN54_ALIFI</name>
<dbReference type="HOGENOM" id="CLU_077079_0_0_10"/>
<dbReference type="STRING" id="679935.Alfi_2130"/>
<proteinExistence type="predicted"/>
<dbReference type="EMBL" id="CP003274">
    <property type="protein sequence ID" value="AFL78422.1"/>
    <property type="molecule type" value="Genomic_DNA"/>
</dbReference>
<dbReference type="GeneID" id="79838730"/>
<dbReference type="KEGG" id="afd:Alfi_2130"/>
<dbReference type="Proteomes" id="UP000006052">
    <property type="component" value="Chromosome"/>
</dbReference>
<organism evidence="1 2">
    <name type="scientific">Alistipes finegoldii (strain DSM 17242 / JCM 16770 / CCUG 46020 / CIP 107999 / KCTC 15236 / AHN 2437)</name>
    <dbReference type="NCBI Taxonomy" id="679935"/>
    <lineage>
        <taxon>Bacteria</taxon>
        <taxon>Pseudomonadati</taxon>
        <taxon>Bacteroidota</taxon>
        <taxon>Bacteroidia</taxon>
        <taxon>Bacteroidales</taxon>
        <taxon>Rikenellaceae</taxon>
        <taxon>Alistipes</taxon>
    </lineage>
</organism>
<evidence type="ECO:0000313" key="2">
    <source>
        <dbReference type="Proteomes" id="UP000006052"/>
    </source>
</evidence>
<evidence type="ECO:0000313" key="1">
    <source>
        <dbReference type="EMBL" id="AFL78422.1"/>
    </source>
</evidence>
<dbReference type="InterPro" id="IPR028218">
    <property type="entry name" value="Toxin-JAB1"/>
</dbReference>
<dbReference type="Pfam" id="PF15659">
    <property type="entry name" value="Toxin-JAB1"/>
    <property type="match status" value="1"/>
</dbReference>
<accession>I3YN54</accession>